<keyword evidence="5 6" id="KW-0067">ATP-binding</keyword>
<keyword evidence="4" id="KW-0418">Kinase</keyword>
<evidence type="ECO:0000256" key="5">
    <source>
        <dbReference type="ARBA" id="ARBA00022840"/>
    </source>
</evidence>
<sequence>MNKSPLLKRLLLALKKTNEKVDKGTHHDTDHPPDLERHYKVTKKILGKGSFAVVKECIHRHTGQSYALKIIQKKDIEGNELDILKQVRHRHIVSMHALYESDTAVYIVTDLASGGELFQQLLSKGFFTEKDASHLVSQILEGVAYLHNHDIVHRDLKPENLLFQTSEENANLMITDFGLSKILKNHDDILTTSCGTPGYVAHEVLEQKGYGRPADIWSIGVITFILLVGYTPFYGADQAELFACIIKGEYTFDEEYWKDISDSAKDFIDGLLAYQPQQRLTAEQALQHPWIVNSLTNDSRNPPNLISNVRRGLSSNPSFRSALETLGYWDEETDQIDSKKDAMDLDKKTQRKSLIGKHLKMVVGNKTA</sequence>
<dbReference type="Proteomes" id="UP000078561">
    <property type="component" value="Unassembled WGS sequence"/>
</dbReference>
<gene>
    <name evidence="9" type="primary">ABSGL_04582.1 scaffold 5475</name>
</gene>
<dbReference type="InterPro" id="IPR017441">
    <property type="entry name" value="Protein_kinase_ATP_BS"/>
</dbReference>
<accession>A0A168MQR2</accession>
<evidence type="ECO:0000259" key="8">
    <source>
        <dbReference type="PROSITE" id="PS50011"/>
    </source>
</evidence>
<dbReference type="InParanoid" id="A0A168MQR2"/>
<dbReference type="PROSITE" id="PS00107">
    <property type="entry name" value="PROTEIN_KINASE_ATP"/>
    <property type="match status" value="1"/>
</dbReference>
<dbReference type="SUPFAM" id="SSF56112">
    <property type="entry name" value="Protein kinase-like (PK-like)"/>
    <property type="match status" value="1"/>
</dbReference>
<keyword evidence="1 7" id="KW-0723">Serine/threonine-protein kinase</keyword>
<dbReference type="Pfam" id="PF00069">
    <property type="entry name" value="Pkinase"/>
    <property type="match status" value="1"/>
</dbReference>
<dbReference type="GO" id="GO:0005524">
    <property type="term" value="F:ATP binding"/>
    <property type="evidence" value="ECO:0007669"/>
    <property type="project" value="UniProtKB-UniRule"/>
</dbReference>
<reference evidence="9" key="1">
    <citation type="submission" date="2016-04" db="EMBL/GenBank/DDBJ databases">
        <authorList>
            <person name="Evans L.H."/>
            <person name="Alamgir A."/>
            <person name="Owens N."/>
            <person name="Weber N.D."/>
            <person name="Virtaneva K."/>
            <person name="Barbian K."/>
            <person name="Babar A."/>
            <person name="Rosenke K."/>
        </authorList>
    </citation>
    <scope>NUCLEOTIDE SEQUENCE [LARGE SCALE GENOMIC DNA]</scope>
    <source>
        <strain evidence="9">CBS 101.48</strain>
    </source>
</reference>
<evidence type="ECO:0000256" key="3">
    <source>
        <dbReference type="ARBA" id="ARBA00022741"/>
    </source>
</evidence>
<comment type="similarity">
    <text evidence="7">Belongs to the protein kinase superfamily.</text>
</comment>
<feature type="domain" description="Protein kinase" evidence="8">
    <location>
        <begin position="40"/>
        <end position="291"/>
    </location>
</feature>
<evidence type="ECO:0000256" key="7">
    <source>
        <dbReference type="RuleBase" id="RU000304"/>
    </source>
</evidence>
<dbReference type="FunFam" id="1.10.510.10:FF:000026">
    <property type="entry name" value="Calcium/calmodulin-dependent protein kinase type 1"/>
    <property type="match status" value="1"/>
</dbReference>
<dbReference type="InterPro" id="IPR011009">
    <property type="entry name" value="Kinase-like_dom_sf"/>
</dbReference>
<organism evidence="9">
    <name type="scientific">Absidia glauca</name>
    <name type="common">Pin mould</name>
    <dbReference type="NCBI Taxonomy" id="4829"/>
    <lineage>
        <taxon>Eukaryota</taxon>
        <taxon>Fungi</taxon>
        <taxon>Fungi incertae sedis</taxon>
        <taxon>Mucoromycota</taxon>
        <taxon>Mucoromycotina</taxon>
        <taxon>Mucoromycetes</taxon>
        <taxon>Mucorales</taxon>
        <taxon>Cunninghamellaceae</taxon>
        <taxon>Absidia</taxon>
    </lineage>
</organism>
<evidence type="ECO:0000256" key="2">
    <source>
        <dbReference type="ARBA" id="ARBA00022679"/>
    </source>
</evidence>
<dbReference type="SMART" id="SM00220">
    <property type="entry name" value="S_TKc"/>
    <property type="match status" value="1"/>
</dbReference>
<feature type="binding site" evidence="6">
    <location>
        <position position="69"/>
    </location>
    <ligand>
        <name>ATP</name>
        <dbReference type="ChEBI" id="CHEBI:30616"/>
    </ligand>
</feature>
<dbReference type="Gene3D" id="3.30.200.20">
    <property type="entry name" value="Phosphorylase Kinase, domain 1"/>
    <property type="match status" value="1"/>
</dbReference>
<dbReference type="InterPro" id="IPR008271">
    <property type="entry name" value="Ser/Thr_kinase_AS"/>
</dbReference>
<dbReference type="CDD" id="cd05117">
    <property type="entry name" value="STKc_CAMK"/>
    <property type="match status" value="1"/>
</dbReference>
<dbReference type="GO" id="GO:0004674">
    <property type="term" value="F:protein serine/threonine kinase activity"/>
    <property type="evidence" value="ECO:0007669"/>
    <property type="project" value="UniProtKB-KW"/>
</dbReference>
<evidence type="ECO:0000256" key="6">
    <source>
        <dbReference type="PROSITE-ProRule" id="PRU10141"/>
    </source>
</evidence>
<dbReference type="STRING" id="4829.A0A168MQR2"/>
<evidence type="ECO:0000313" key="10">
    <source>
        <dbReference type="Proteomes" id="UP000078561"/>
    </source>
</evidence>
<evidence type="ECO:0000256" key="4">
    <source>
        <dbReference type="ARBA" id="ARBA00022777"/>
    </source>
</evidence>
<name>A0A168MQR2_ABSGL</name>
<evidence type="ECO:0000256" key="1">
    <source>
        <dbReference type="ARBA" id="ARBA00022527"/>
    </source>
</evidence>
<dbReference type="InterPro" id="IPR000719">
    <property type="entry name" value="Prot_kinase_dom"/>
</dbReference>
<proteinExistence type="inferred from homology"/>
<dbReference type="AlphaFoldDB" id="A0A168MQR2"/>
<keyword evidence="2" id="KW-0808">Transferase</keyword>
<dbReference type="EMBL" id="LT552383">
    <property type="protein sequence ID" value="SAL99011.1"/>
    <property type="molecule type" value="Genomic_DNA"/>
</dbReference>
<dbReference type="OrthoDB" id="40902at2759"/>
<dbReference type="OMA" id="HERKICH"/>
<dbReference type="Gene3D" id="1.10.510.10">
    <property type="entry name" value="Transferase(Phosphotransferase) domain 1"/>
    <property type="match status" value="1"/>
</dbReference>
<dbReference type="PANTHER" id="PTHR24347">
    <property type="entry name" value="SERINE/THREONINE-PROTEIN KINASE"/>
    <property type="match status" value="1"/>
</dbReference>
<dbReference type="PROSITE" id="PS50011">
    <property type="entry name" value="PROTEIN_KINASE_DOM"/>
    <property type="match status" value="1"/>
</dbReference>
<protein>
    <recommendedName>
        <fullName evidence="8">Protein kinase domain-containing protein</fullName>
    </recommendedName>
</protein>
<dbReference type="PROSITE" id="PS00108">
    <property type="entry name" value="PROTEIN_KINASE_ST"/>
    <property type="match status" value="1"/>
</dbReference>
<evidence type="ECO:0000313" key="9">
    <source>
        <dbReference type="EMBL" id="SAL99011.1"/>
    </source>
</evidence>
<keyword evidence="3 6" id="KW-0547">Nucleotide-binding</keyword>
<keyword evidence="10" id="KW-1185">Reference proteome</keyword>